<dbReference type="InterPro" id="IPR043425">
    <property type="entry name" value="NusG-like"/>
</dbReference>
<organism evidence="5">
    <name type="scientific">Candidatus Organicella extenuata</name>
    <dbReference type="NCBI Taxonomy" id="2841811"/>
    <lineage>
        <taxon>Bacteria</taxon>
        <taxon>Pseudomonadati</taxon>
        <taxon>Verrucomicrobiota</taxon>
        <taxon>Candidatus Organicella</taxon>
    </lineage>
</organism>
<protein>
    <recommendedName>
        <fullName evidence="6">Transcription termination/antitermination protein NusG</fullName>
    </recommendedName>
</protein>
<dbReference type="InterPro" id="IPR014722">
    <property type="entry name" value="Rib_uL2_dom2"/>
</dbReference>
<dbReference type="SUPFAM" id="SSF50104">
    <property type="entry name" value="Translation proteins SH3-like domain"/>
    <property type="match status" value="1"/>
</dbReference>
<proteinExistence type="predicted"/>
<dbReference type="Gene3D" id="2.30.30.30">
    <property type="match status" value="1"/>
</dbReference>
<reference evidence="5" key="2">
    <citation type="submission" date="2023-06" db="EMBL/GenBank/DDBJ databases">
        <authorList>
            <person name="Williams T.J."/>
            <person name="Allen M.A."/>
            <person name="Ivanova N."/>
            <person name="Huntemann M."/>
            <person name="Haque S."/>
            <person name="Hancock A.M."/>
            <person name="Brazendale S."/>
            <person name="Cavicchioli R."/>
        </authorList>
    </citation>
    <scope>NUCLEOTIDE SEQUENCE</scope>
    <source>
        <strain evidence="5">MAG_Ga0307966_1000010</strain>
    </source>
</reference>
<dbReference type="GO" id="GO:0005829">
    <property type="term" value="C:cytosol"/>
    <property type="evidence" value="ECO:0007669"/>
    <property type="project" value="TreeGrafter"/>
</dbReference>
<dbReference type="GO" id="GO:0031564">
    <property type="term" value="P:transcription antitermination"/>
    <property type="evidence" value="ECO:0007669"/>
    <property type="project" value="UniProtKB-KW"/>
</dbReference>
<dbReference type="AlphaFoldDB" id="A0AA51BLM4"/>
<keyword evidence="3" id="KW-0805">Transcription regulation</keyword>
<dbReference type="PROSITE" id="PS01014">
    <property type="entry name" value="NUSG"/>
    <property type="match status" value="1"/>
</dbReference>
<keyword evidence="2" id="KW-0889">Transcription antitermination</keyword>
<dbReference type="CDD" id="cd06091">
    <property type="entry name" value="KOW_NusG"/>
    <property type="match status" value="1"/>
</dbReference>
<name>A0AA51BLM4_9BACT</name>
<evidence type="ECO:0000256" key="4">
    <source>
        <dbReference type="ARBA" id="ARBA00023163"/>
    </source>
</evidence>
<evidence type="ECO:0000256" key="1">
    <source>
        <dbReference type="ARBA" id="ARBA00022472"/>
    </source>
</evidence>
<keyword evidence="1" id="KW-0806">Transcription termination</keyword>
<dbReference type="Proteomes" id="UP001238843">
    <property type="component" value="Chromosome"/>
</dbReference>
<dbReference type="InterPro" id="IPR015869">
    <property type="entry name" value="Transcrpt_antiterm_NusG_bac_CS"/>
</dbReference>
<dbReference type="PANTHER" id="PTHR30265:SF2">
    <property type="entry name" value="TRANSCRIPTION TERMINATION_ANTITERMINATION PROTEIN NUSG"/>
    <property type="match status" value="1"/>
</dbReference>
<dbReference type="PANTHER" id="PTHR30265">
    <property type="entry name" value="RHO-INTERACTING TRANSCRIPTION TERMINATION FACTOR NUSG"/>
    <property type="match status" value="1"/>
</dbReference>
<gene>
    <name evidence="5" type="ORF">QTO32_00740</name>
</gene>
<evidence type="ECO:0000313" key="5">
    <source>
        <dbReference type="EMBL" id="WMI30429.1"/>
    </source>
</evidence>
<dbReference type="GO" id="GO:0032784">
    <property type="term" value="P:regulation of DNA-templated transcription elongation"/>
    <property type="evidence" value="ECO:0007669"/>
    <property type="project" value="InterPro"/>
</dbReference>
<reference evidence="5" key="1">
    <citation type="journal article" date="2021" name="Front. Microbiol.">
        <title>Genome Analysis of a Verrucomicrobial Endosymbiont With a Tiny Genome Discovered in an Antarctic Lake.</title>
        <authorList>
            <person name="Williams T.J."/>
            <person name="Allen M.A."/>
            <person name="Ivanova N."/>
            <person name="Huntemann M."/>
            <person name="Haque S."/>
            <person name="Hancock A.M."/>
            <person name="Brazendale S."/>
            <person name="Cavicchioli R."/>
        </authorList>
    </citation>
    <scope>NUCLEOTIDE SEQUENCE</scope>
    <source>
        <strain evidence="5">MAG_Ga0307966_1000010</strain>
    </source>
</reference>
<dbReference type="GO" id="GO:0006353">
    <property type="term" value="P:DNA-templated transcription termination"/>
    <property type="evidence" value="ECO:0007669"/>
    <property type="project" value="UniProtKB-KW"/>
</dbReference>
<sequence>MLKQFNWYTVKFFSKTVQLTLRRLYFFIKRKGLEPFFSKQALDQKVNGMCLKAGLFFLKVDFKSMGLVKYNFLISFLDKIGLKLQLSLQNHNPLPLNLNETTTFINDSTTKSRKKAKVVLEVGSFIIISKGPFSNLKAHILKINRIRRRVEVNVSIFGRLTPVELEYNQIKNIN</sequence>
<evidence type="ECO:0008006" key="6">
    <source>
        <dbReference type="Google" id="ProtNLM"/>
    </source>
</evidence>
<dbReference type="EMBL" id="CP128385">
    <property type="protein sequence ID" value="WMI30429.1"/>
    <property type="molecule type" value="Genomic_DNA"/>
</dbReference>
<dbReference type="InterPro" id="IPR008991">
    <property type="entry name" value="Translation_prot_SH3-like_sf"/>
</dbReference>
<keyword evidence="4" id="KW-0804">Transcription</keyword>
<dbReference type="InterPro" id="IPR001062">
    <property type="entry name" value="Transcrpt_antiterm_NusG"/>
</dbReference>
<evidence type="ECO:0000256" key="3">
    <source>
        <dbReference type="ARBA" id="ARBA00023015"/>
    </source>
</evidence>
<accession>A0AA51BLM4</accession>
<dbReference type="PRINTS" id="PR00338">
    <property type="entry name" value="NUSGTNSCPFCT"/>
</dbReference>
<evidence type="ECO:0000256" key="2">
    <source>
        <dbReference type="ARBA" id="ARBA00022814"/>
    </source>
</evidence>